<evidence type="ECO:0000256" key="1">
    <source>
        <dbReference type="SAM" id="SignalP"/>
    </source>
</evidence>
<keyword evidence="3" id="KW-1185">Reference proteome</keyword>
<reference evidence="2 3" key="1">
    <citation type="submission" date="2010-05" db="EMBL/GenBank/DDBJ databases">
        <title>The Genome Sequence of Thecamonas trahens ATCC 50062.</title>
        <authorList>
            <consortium name="The Broad Institute Genome Sequencing Platform"/>
            <person name="Russ C."/>
            <person name="Cuomo C."/>
            <person name="Shea T."/>
            <person name="Young S.K."/>
            <person name="Zeng Q."/>
            <person name="Koehrsen M."/>
            <person name="Haas B."/>
            <person name="Borodovsky M."/>
            <person name="Guigo R."/>
            <person name="Alvarado L."/>
            <person name="Berlin A."/>
            <person name="Bochicchio J."/>
            <person name="Borenstein D."/>
            <person name="Chapman S."/>
            <person name="Chen Z."/>
            <person name="Freedman E."/>
            <person name="Gellesch M."/>
            <person name="Goldberg J."/>
            <person name="Griggs A."/>
            <person name="Gujja S."/>
            <person name="Heilman E."/>
            <person name="Heiman D."/>
            <person name="Hepburn T."/>
            <person name="Howarth C."/>
            <person name="Jen D."/>
            <person name="Larson L."/>
            <person name="Mehta T."/>
            <person name="Park D."/>
            <person name="Pearson M."/>
            <person name="Roberts A."/>
            <person name="Saif S."/>
            <person name="Shenoy N."/>
            <person name="Sisk P."/>
            <person name="Stolte C."/>
            <person name="Sykes S."/>
            <person name="Thomson T."/>
            <person name="Walk T."/>
            <person name="White J."/>
            <person name="Yandava C."/>
            <person name="Burger G."/>
            <person name="Gray M.W."/>
            <person name="Holland P.W.H."/>
            <person name="King N."/>
            <person name="Lang F.B.F."/>
            <person name="Roger A.J."/>
            <person name="Ruiz-Trillo I."/>
            <person name="Lander E."/>
            <person name="Nusbaum C."/>
        </authorList>
    </citation>
    <scope>NUCLEOTIDE SEQUENCE [LARGE SCALE GENOMIC DNA]</scope>
    <source>
        <strain evidence="2 3">ATCC 50062</strain>
    </source>
</reference>
<dbReference type="GeneID" id="25563223"/>
<sequence length="146" mass="15122">MTTIVMKMAALALALLVGSALATECPSELAVLSDTYTVVDGSFTYQLSPCGNAARTPCGGDNVGACQSWSAGRKLLGQSSMRNVTAHSGHYTIHLGGGAPSTVCNGDNRVVIDVYCNKAAPVPKIVFGSLSSCVYHFMAVANVECM</sequence>
<evidence type="ECO:0000313" key="3">
    <source>
        <dbReference type="Proteomes" id="UP000054408"/>
    </source>
</evidence>
<dbReference type="SUPFAM" id="SSF50911">
    <property type="entry name" value="Mannose 6-phosphate receptor domain"/>
    <property type="match status" value="1"/>
</dbReference>
<organism evidence="2 3">
    <name type="scientific">Thecamonas trahens ATCC 50062</name>
    <dbReference type="NCBI Taxonomy" id="461836"/>
    <lineage>
        <taxon>Eukaryota</taxon>
        <taxon>Apusozoa</taxon>
        <taxon>Apusomonadida</taxon>
        <taxon>Apusomonadidae</taxon>
        <taxon>Thecamonas</taxon>
    </lineage>
</organism>
<dbReference type="RefSeq" id="XP_013759979.1">
    <property type="nucleotide sequence ID" value="XM_013904525.1"/>
</dbReference>
<dbReference type="EMBL" id="GL349445">
    <property type="protein sequence ID" value="KNC47210.1"/>
    <property type="molecule type" value="Genomic_DNA"/>
</dbReference>
<dbReference type="Proteomes" id="UP000054408">
    <property type="component" value="Unassembled WGS sequence"/>
</dbReference>
<evidence type="ECO:0000313" key="2">
    <source>
        <dbReference type="EMBL" id="KNC47210.1"/>
    </source>
</evidence>
<gene>
    <name evidence="2" type="ORF">AMSG_03638</name>
</gene>
<proteinExistence type="predicted"/>
<dbReference type="InterPro" id="IPR009011">
    <property type="entry name" value="Man6P_isomerase_rcpt-bd_dom_sf"/>
</dbReference>
<feature type="chain" id="PRO_5005537195" description="Secreted protein" evidence="1">
    <location>
        <begin position="23"/>
        <end position="146"/>
    </location>
</feature>
<dbReference type="AlphaFoldDB" id="A0A0L0D4P5"/>
<accession>A0A0L0D4P5</accession>
<feature type="signal peptide" evidence="1">
    <location>
        <begin position="1"/>
        <end position="22"/>
    </location>
</feature>
<evidence type="ECO:0008006" key="4">
    <source>
        <dbReference type="Google" id="ProtNLM"/>
    </source>
</evidence>
<dbReference type="Gene3D" id="2.70.130.10">
    <property type="entry name" value="Mannose-6-phosphate receptor binding domain"/>
    <property type="match status" value="1"/>
</dbReference>
<protein>
    <recommendedName>
        <fullName evidence="4">Secreted protein</fullName>
    </recommendedName>
</protein>
<keyword evidence="1" id="KW-0732">Signal</keyword>
<name>A0A0L0D4P5_THETB</name>